<dbReference type="FunFam" id="3.40.605.10:FF:000001">
    <property type="entry name" value="Aldehyde dehydrogenase 1"/>
    <property type="match status" value="1"/>
</dbReference>
<keyword evidence="7" id="KW-1185">Reference proteome</keyword>
<dbReference type="Gene3D" id="3.40.309.10">
    <property type="entry name" value="Aldehyde Dehydrogenase, Chain A, domain 2"/>
    <property type="match status" value="1"/>
</dbReference>
<dbReference type="STRING" id="47866.GA0074694_2005"/>
<feature type="active site" evidence="3">
    <location>
        <position position="265"/>
    </location>
</feature>
<sequence>MSSATTDEWYDRALAQRPEGRAFIDGAYVETASGRTYDTITPLSGLRLTAVADGDGEDIDRAVRAARRAHDRGQWADAHPRDRKRVLHRFTDLLLEHQDELALLITTDMGKPISDARREIESSARELRFFAESVDKVYGDVAPTAPYALGMVTREPAGVVGAITPWNFPVMMPVYKLGPALAAGNAVVLKPAEQSALAAVRLAALASEAGLPDGVLNVVPGGPAAGEHLARHLDVDVLTFTGSTEVGKRLLVYSGESNMKPVWLECGGKSPNIVLADAPDLDVAARAAAEGIFHGAGEVCNAGSRLLVEDAVFDEVVGKVVEESAHWQPRDALDPTSRMGPLVDQRQLDRVMSFVEEGRASGIRLETGGRRTLEETGGYYLEPTIFSDVDNASRLAQEEIFGPVLSVVRLSSAQEAVELGNATVYGLAAAVWTSDVTRAFTIARQLKAGTVYVNCYDKGDNSLPFGGYKQSGIGADRSLHAMDKYTNLKTLWVDLSQHPRA</sequence>
<protein>
    <submittedName>
        <fullName evidence="6">Gamma-glutamyl-gamma-aminobutyraldehyde dehydrogenase</fullName>
    </submittedName>
</protein>
<evidence type="ECO:0000313" key="6">
    <source>
        <dbReference type="EMBL" id="SCL17440.1"/>
    </source>
</evidence>
<evidence type="ECO:0000259" key="5">
    <source>
        <dbReference type="Pfam" id="PF00171"/>
    </source>
</evidence>
<dbReference type="PROSITE" id="PS00687">
    <property type="entry name" value="ALDEHYDE_DEHYDR_GLU"/>
    <property type="match status" value="1"/>
</dbReference>
<comment type="similarity">
    <text evidence="1 4">Belongs to the aldehyde dehydrogenase family.</text>
</comment>
<gene>
    <name evidence="6" type="ORF">GA0074694_2005</name>
</gene>
<dbReference type="Pfam" id="PF00171">
    <property type="entry name" value="Aldedh"/>
    <property type="match status" value="1"/>
</dbReference>
<name>A0A1C6RJW7_9ACTN</name>
<dbReference type="RefSeq" id="WP_091455835.1">
    <property type="nucleotide sequence ID" value="NZ_FMHU01000001.1"/>
</dbReference>
<evidence type="ECO:0000256" key="3">
    <source>
        <dbReference type="PROSITE-ProRule" id="PRU10007"/>
    </source>
</evidence>
<dbReference type="Gene3D" id="3.40.605.10">
    <property type="entry name" value="Aldehyde Dehydrogenase, Chain A, domain 1"/>
    <property type="match status" value="1"/>
</dbReference>
<dbReference type="InterPro" id="IPR016161">
    <property type="entry name" value="Ald_DH/histidinol_DH"/>
</dbReference>
<evidence type="ECO:0000256" key="2">
    <source>
        <dbReference type="ARBA" id="ARBA00023002"/>
    </source>
</evidence>
<dbReference type="GO" id="GO:0016620">
    <property type="term" value="F:oxidoreductase activity, acting on the aldehyde or oxo group of donors, NAD or NADP as acceptor"/>
    <property type="evidence" value="ECO:0007669"/>
    <property type="project" value="InterPro"/>
</dbReference>
<organism evidence="6 7">
    <name type="scientific">Micromonospora inyonensis</name>
    <dbReference type="NCBI Taxonomy" id="47866"/>
    <lineage>
        <taxon>Bacteria</taxon>
        <taxon>Bacillati</taxon>
        <taxon>Actinomycetota</taxon>
        <taxon>Actinomycetes</taxon>
        <taxon>Micromonosporales</taxon>
        <taxon>Micromonosporaceae</taxon>
        <taxon>Micromonospora</taxon>
    </lineage>
</organism>
<dbReference type="SUPFAM" id="SSF53720">
    <property type="entry name" value="ALDH-like"/>
    <property type="match status" value="1"/>
</dbReference>
<keyword evidence="2 4" id="KW-0560">Oxidoreductase</keyword>
<feature type="domain" description="Aldehyde dehydrogenase" evidence="5">
    <location>
        <begin position="28"/>
        <end position="490"/>
    </location>
</feature>
<dbReference type="Proteomes" id="UP000198906">
    <property type="component" value="Unassembled WGS sequence"/>
</dbReference>
<dbReference type="EMBL" id="FMHU01000001">
    <property type="protein sequence ID" value="SCL17440.1"/>
    <property type="molecule type" value="Genomic_DNA"/>
</dbReference>
<dbReference type="InterPro" id="IPR016162">
    <property type="entry name" value="Ald_DH_N"/>
</dbReference>
<evidence type="ECO:0000256" key="4">
    <source>
        <dbReference type="RuleBase" id="RU003345"/>
    </source>
</evidence>
<reference evidence="7" key="1">
    <citation type="submission" date="2016-06" db="EMBL/GenBank/DDBJ databases">
        <authorList>
            <person name="Varghese N."/>
        </authorList>
    </citation>
    <scope>NUCLEOTIDE SEQUENCE [LARGE SCALE GENOMIC DNA]</scope>
    <source>
        <strain evidence="7">DSM 46123</strain>
    </source>
</reference>
<evidence type="ECO:0000256" key="1">
    <source>
        <dbReference type="ARBA" id="ARBA00009986"/>
    </source>
</evidence>
<dbReference type="InterPro" id="IPR015590">
    <property type="entry name" value="Aldehyde_DH_dom"/>
</dbReference>
<accession>A0A1C6RJW7</accession>
<dbReference type="FunFam" id="3.40.309.10:FF:000012">
    <property type="entry name" value="Betaine aldehyde dehydrogenase"/>
    <property type="match status" value="1"/>
</dbReference>
<dbReference type="AlphaFoldDB" id="A0A1C6RJW7"/>
<evidence type="ECO:0000313" key="7">
    <source>
        <dbReference type="Proteomes" id="UP000198906"/>
    </source>
</evidence>
<dbReference type="CDD" id="cd07112">
    <property type="entry name" value="ALDH_GABALDH-PuuC"/>
    <property type="match status" value="1"/>
</dbReference>
<dbReference type="InterPro" id="IPR016163">
    <property type="entry name" value="Ald_DH_C"/>
</dbReference>
<dbReference type="InterPro" id="IPR029510">
    <property type="entry name" value="Ald_DH_CS_GLU"/>
</dbReference>
<proteinExistence type="inferred from homology"/>
<dbReference type="PANTHER" id="PTHR11699">
    <property type="entry name" value="ALDEHYDE DEHYDROGENASE-RELATED"/>
    <property type="match status" value="1"/>
</dbReference>